<proteinExistence type="predicted"/>
<organism evidence="1 2">
    <name type="scientific">Rhizobium mongolense</name>
    <dbReference type="NCBI Taxonomy" id="57676"/>
    <lineage>
        <taxon>Bacteria</taxon>
        <taxon>Pseudomonadati</taxon>
        <taxon>Pseudomonadota</taxon>
        <taxon>Alphaproteobacteria</taxon>
        <taxon>Hyphomicrobiales</taxon>
        <taxon>Rhizobiaceae</taxon>
        <taxon>Rhizobium/Agrobacterium group</taxon>
        <taxon>Rhizobium</taxon>
    </lineage>
</organism>
<sequence>MEMVRYSEETYMDLTTLLIIVLILAQVVSLAATSQ</sequence>
<name>A0ABR6IGX4_9HYPH</name>
<gene>
    <name evidence="1" type="ORF">GGD56_000728</name>
</gene>
<dbReference type="Proteomes" id="UP000551353">
    <property type="component" value="Unassembled WGS sequence"/>
</dbReference>
<protein>
    <submittedName>
        <fullName evidence="1">Uncharacterized protein</fullName>
    </submittedName>
</protein>
<reference evidence="1 2" key="1">
    <citation type="submission" date="2020-08" db="EMBL/GenBank/DDBJ databases">
        <title>Genomic Encyclopedia of Type Strains, Phase IV (KMG-V): Genome sequencing to study the core and pangenomes of soil and plant-associated prokaryotes.</title>
        <authorList>
            <person name="Whitman W."/>
        </authorList>
    </citation>
    <scope>NUCLEOTIDE SEQUENCE [LARGE SCALE GENOMIC DNA]</scope>
    <source>
        <strain evidence="1 2">SEMIA 4087</strain>
    </source>
</reference>
<evidence type="ECO:0000313" key="1">
    <source>
        <dbReference type="EMBL" id="MBB4226908.1"/>
    </source>
</evidence>
<dbReference type="EMBL" id="JACIFX010000001">
    <property type="protein sequence ID" value="MBB4226908.1"/>
    <property type="molecule type" value="Genomic_DNA"/>
</dbReference>
<accession>A0ABR6IGX4</accession>
<evidence type="ECO:0000313" key="2">
    <source>
        <dbReference type="Proteomes" id="UP000551353"/>
    </source>
</evidence>
<comment type="caution">
    <text evidence="1">The sequence shown here is derived from an EMBL/GenBank/DDBJ whole genome shotgun (WGS) entry which is preliminary data.</text>
</comment>
<keyword evidence="2" id="KW-1185">Reference proteome</keyword>